<dbReference type="EMBL" id="FPJE01000006">
    <property type="protein sequence ID" value="SFW38873.1"/>
    <property type="molecule type" value="Genomic_DNA"/>
</dbReference>
<dbReference type="AlphaFoldDB" id="A0A1K1NUB9"/>
<dbReference type="STRING" id="1150368.SAMN02927921_01454"/>
<evidence type="ECO:0008006" key="5">
    <source>
        <dbReference type="Google" id="ProtNLM"/>
    </source>
</evidence>
<dbReference type="RefSeq" id="WP_139276047.1">
    <property type="nucleotide sequence ID" value="NZ_FPJE01000006.1"/>
</dbReference>
<name>A0A1K1NUB9_9FLAO</name>
<evidence type="ECO:0000256" key="2">
    <source>
        <dbReference type="SAM" id="SignalP"/>
    </source>
</evidence>
<proteinExistence type="predicted"/>
<reference evidence="3 4" key="1">
    <citation type="submission" date="2016-11" db="EMBL/GenBank/DDBJ databases">
        <authorList>
            <person name="Jaros S."/>
            <person name="Januszkiewicz K."/>
            <person name="Wedrychowicz H."/>
        </authorList>
    </citation>
    <scope>NUCLEOTIDE SEQUENCE [LARGE SCALE GENOMIC DNA]</scope>
    <source>
        <strain evidence="3 4">CGMCC 1.12145</strain>
    </source>
</reference>
<protein>
    <recommendedName>
        <fullName evidence="5">Chaperone of endosialidase</fullName>
    </recommendedName>
</protein>
<dbReference type="Proteomes" id="UP000182248">
    <property type="component" value="Unassembled WGS sequence"/>
</dbReference>
<feature type="chain" id="PRO_5013154089" description="Chaperone of endosialidase" evidence="2">
    <location>
        <begin position="20"/>
        <end position="294"/>
    </location>
</feature>
<evidence type="ECO:0000313" key="4">
    <source>
        <dbReference type="Proteomes" id="UP000182248"/>
    </source>
</evidence>
<organism evidence="3 4">
    <name type="scientific">Sinomicrobium oceani</name>
    <dbReference type="NCBI Taxonomy" id="1150368"/>
    <lineage>
        <taxon>Bacteria</taxon>
        <taxon>Pseudomonadati</taxon>
        <taxon>Bacteroidota</taxon>
        <taxon>Flavobacteriia</taxon>
        <taxon>Flavobacteriales</taxon>
        <taxon>Flavobacteriaceae</taxon>
        <taxon>Sinomicrobium</taxon>
    </lineage>
</organism>
<keyword evidence="1" id="KW-0175">Coiled coil</keyword>
<gene>
    <name evidence="3" type="ORF">SAMN02927921_01454</name>
</gene>
<keyword evidence="2" id="KW-0732">Signal</keyword>
<accession>A0A1K1NUB9</accession>
<sequence>MKRLLLLFCTIPMALSSQTNVFPASGNVGIGTTTPEKKLDVIGQVKADSYAFPLVQYDFSLAPRTQLSAMSMQLFDDYHTVRPGGDTPDNNRYGTLLAIYGRPSHWQTDIFVGAETKRMYFRTSTWRSGNSENQVTGGFHNWRTILDSRSNVASSGKLQLTGSGNHFIEHGNLGIGTTTPDAKLAVNGIIHSKEVKVDLTGWSDFVFEEGYPLPTLKEVEQHIKTKGHLKDIPNVQEVRENGILLGDINAKLLQKIEELTLYIIAQDKKIQRLEKENTRIEKLEEKLNRILDKI</sequence>
<feature type="coiled-coil region" evidence="1">
    <location>
        <begin position="256"/>
        <end position="293"/>
    </location>
</feature>
<keyword evidence="4" id="KW-1185">Reference proteome</keyword>
<dbReference type="OrthoDB" id="9808753at2"/>
<feature type="signal peptide" evidence="2">
    <location>
        <begin position="1"/>
        <end position="19"/>
    </location>
</feature>
<evidence type="ECO:0000256" key="1">
    <source>
        <dbReference type="SAM" id="Coils"/>
    </source>
</evidence>
<evidence type="ECO:0000313" key="3">
    <source>
        <dbReference type="EMBL" id="SFW38873.1"/>
    </source>
</evidence>